<dbReference type="EMBL" id="JAFIMR010000028">
    <property type="protein sequence ID" value="KAI1861828.1"/>
    <property type="molecule type" value="Genomic_DNA"/>
</dbReference>
<keyword evidence="5" id="KW-0479">Metal-binding</keyword>
<comment type="similarity">
    <text evidence="2">Belongs to the RNase H family.</text>
</comment>
<dbReference type="SUPFAM" id="SSF53098">
    <property type="entry name" value="Ribonuclease H-like"/>
    <property type="match status" value="1"/>
</dbReference>
<dbReference type="PROSITE" id="PS50879">
    <property type="entry name" value="RNASE_H_1"/>
    <property type="match status" value="1"/>
</dbReference>
<dbReference type="OrthoDB" id="407198at2759"/>
<comment type="catalytic activity">
    <reaction evidence="1">
        <text>Endonucleolytic cleavage to 5'-phosphomonoester.</text>
        <dbReference type="EC" id="3.1.26.4"/>
    </reaction>
</comment>
<organism evidence="9 10">
    <name type="scientific">Neoarthrinium moseri</name>
    <dbReference type="NCBI Taxonomy" id="1658444"/>
    <lineage>
        <taxon>Eukaryota</taxon>
        <taxon>Fungi</taxon>
        <taxon>Dikarya</taxon>
        <taxon>Ascomycota</taxon>
        <taxon>Pezizomycotina</taxon>
        <taxon>Sordariomycetes</taxon>
        <taxon>Xylariomycetidae</taxon>
        <taxon>Amphisphaeriales</taxon>
        <taxon>Apiosporaceae</taxon>
        <taxon>Neoarthrinium</taxon>
    </lineage>
</organism>
<dbReference type="GO" id="GO:0004523">
    <property type="term" value="F:RNA-DNA hybrid ribonuclease activity"/>
    <property type="evidence" value="ECO:0007669"/>
    <property type="project" value="UniProtKB-EC"/>
</dbReference>
<dbReference type="GO" id="GO:0046872">
    <property type="term" value="F:metal ion binding"/>
    <property type="evidence" value="ECO:0007669"/>
    <property type="project" value="UniProtKB-KW"/>
</dbReference>
<feature type="domain" description="RNase H type-1" evidence="8">
    <location>
        <begin position="118"/>
        <end position="278"/>
    </location>
</feature>
<evidence type="ECO:0000313" key="9">
    <source>
        <dbReference type="EMBL" id="KAI1861828.1"/>
    </source>
</evidence>
<evidence type="ECO:0000256" key="5">
    <source>
        <dbReference type="ARBA" id="ARBA00022723"/>
    </source>
</evidence>
<proteinExistence type="inferred from homology"/>
<accession>A0A9P9WGH6</accession>
<evidence type="ECO:0000256" key="6">
    <source>
        <dbReference type="ARBA" id="ARBA00022759"/>
    </source>
</evidence>
<dbReference type="Pfam" id="PF00075">
    <property type="entry name" value="RNase_H"/>
    <property type="match status" value="1"/>
</dbReference>
<dbReference type="GO" id="GO:0043137">
    <property type="term" value="P:DNA replication, removal of RNA primer"/>
    <property type="evidence" value="ECO:0007669"/>
    <property type="project" value="TreeGrafter"/>
</dbReference>
<dbReference type="InterPro" id="IPR012337">
    <property type="entry name" value="RNaseH-like_sf"/>
</dbReference>
<dbReference type="Proteomes" id="UP000829685">
    <property type="component" value="Unassembled WGS sequence"/>
</dbReference>
<keyword evidence="4" id="KW-0540">Nuclease</keyword>
<sequence length="301" mass="34795">MGSITRPHYSDLCDCHECTTKLITTLITKDHDWMRQHRSPKQLPYDFRLWSAKSAMLNGGIFLPTVFNPDLFSEPGMYRRTTPQALFPEQSWTFHSFPGFRPYRYTLSMPRAVGPRQAIKIPLIYTDGACSIDDKSTVKAGIGFSVCQPGRSLKGCVRHSLEREGPYGQVFPHTSERAELRAVIAALEWRYWYREGWEAIVIATNSTYVVDGATNCVKGWLDNDWWTADGFKVENRDLWKYLLQLLRLYGMHGCEVMLWRIESMYNGRADQLAKTAIADGLVQEKWKTFKDPQLKDSWFDI</sequence>
<name>A0A9P9WGH6_9PEZI</name>
<keyword evidence="6" id="KW-0255">Endonuclease</keyword>
<dbReference type="InterPro" id="IPR036397">
    <property type="entry name" value="RNaseH_sf"/>
</dbReference>
<dbReference type="PANTHER" id="PTHR10642:SF26">
    <property type="entry name" value="RIBONUCLEASE H1"/>
    <property type="match status" value="1"/>
</dbReference>
<gene>
    <name evidence="9" type="ORF">JX265_009331</name>
</gene>
<keyword evidence="10" id="KW-1185">Reference proteome</keyword>
<evidence type="ECO:0000256" key="7">
    <source>
        <dbReference type="ARBA" id="ARBA00022801"/>
    </source>
</evidence>
<dbReference type="EC" id="3.1.26.4" evidence="3"/>
<dbReference type="InterPro" id="IPR050092">
    <property type="entry name" value="RNase_H"/>
</dbReference>
<evidence type="ECO:0000256" key="3">
    <source>
        <dbReference type="ARBA" id="ARBA00012180"/>
    </source>
</evidence>
<comment type="caution">
    <text evidence="9">The sequence shown here is derived from an EMBL/GenBank/DDBJ whole genome shotgun (WGS) entry which is preliminary data.</text>
</comment>
<evidence type="ECO:0000259" key="8">
    <source>
        <dbReference type="PROSITE" id="PS50879"/>
    </source>
</evidence>
<protein>
    <recommendedName>
        <fullName evidence="3">ribonuclease H</fullName>
        <ecNumber evidence="3">3.1.26.4</ecNumber>
    </recommendedName>
</protein>
<evidence type="ECO:0000256" key="1">
    <source>
        <dbReference type="ARBA" id="ARBA00000077"/>
    </source>
</evidence>
<dbReference type="InterPro" id="IPR002156">
    <property type="entry name" value="RNaseH_domain"/>
</dbReference>
<dbReference type="Gene3D" id="3.30.420.10">
    <property type="entry name" value="Ribonuclease H-like superfamily/Ribonuclease H"/>
    <property type="match status" value="1"/>
</dbReference>
<dbReference type="PANTHER" id="PTHR10642">
    <property type="entry name" value="RIBONUCLEASE H1"/>
    <property type="match status" value="1"/>
</dbReference>
<dbReference type="AlphaFoldDB" id="A0A9P9WGH6"/>
<keyword evidence="7" id="KW-0378">Hydrolase</keyword>
<evidence type="ECO:0000256" key="2">
    <source>
        <dbReference type="ARBA" id="ARBA00005300"/>
    </source>
</evidence>
<evidence type="ECO:0000313" key="10">
    <source>
        <dbReference type="Proteomes" id="UP000829685"/>
    </source>
</evidence>
<evidence type="ECO:0000256" key="4">
    <source>
        <dbReference type="ARBA" id="ARBA00022722"/>
    </source>
</evidence>
<dbReference type="GO" id="GO:0003676">
    <property type="term" value="F:nucleic acid binding"/>
    <property type="evidence" value="ECO:0007669"/>
    <property type="project" value="InterPro"/>
</dbReference>
<reference evidence="9" key="1">
    <citation type="submission" date="2021-03" db="EMBL/GenBank/DDBJ databases">
        <title>Revisited historic fungal species revealed as producer of novel bioactive compounds through whole genome sequencing and comparative genomics.</title>
        <authorList>
            <person name="Vignolle G.A."/>
            <person name="Hochenegger N."/>
            <person name="Mach R.L."/>
            <person name="Mach-Aigner A.R."/>
            <person name="Javad Rahimi M."/>
            <person name="Salim K.A."/>
            <person name="Chan C.M."/>
            <person name="Lim L.B.L."/>
            <person name="Cai F."/>
            <person name="Druzhinina I.S."/>
            <person name="U'Ren J.M."/>
            <person name="Derntl C."/>
        </authorList>
    </citation>
    <scope>NUCLEOTIDE SEQUENCE</scope>
    <source>
        <strain evidence="9">TUCIM 5799</strain>
    </source>
</reference>